<gene>
    <name evidence="1" type="ORF">FLACHUCJ7_04588</name>
</gene>
<evidence type="ECO:0000313" key="2">
    <source>
        <dbReference type="Proteomes" id="UP000556700"/>
    </source>
</evidence>
<sequence>MCISSLEDAISADNQVRFVDAFVTFLDSEKLGFRSNSIESEGPP</sequence>
<protein>
    <submittedName>
        <fullName evidence="1">Transposase</fullName>
    </submittedName>
</protein>
<dbReference type="Proteomes" id="UP000556700">
    <property type="component" value="Unassembled WGS sequence"/>
</dbReference>
<keyword evidence="2" id="KW-1185">Reference proteome</keyword>
<accession>A0A6V6ZDS7</accession>
<proteinExistence type="predicted"/>
<dbReference type="AlphaFoldDB" id="A0A6V6ZDS7"/>
<evidence type="ECO:0000313" key="1">
    <source>
        <dbReference type="EMBL" id="CAD0009948.1"/>
    </source>
</evidence>
<comment type="caution">
    <text evidence="1">The sequence shown here is derived from an EMBL/GenBank/DDBJ whole genome shotgun (WGS) entry which is preliminary data.</text>
</comment>
<name>A0A6V6ZDS7_9FLAO</name>
<reference evidence="1 2" key="1">
    <citation type="submission" date="2020-06" db="EMBL/GenBank/DDBJ databases">
        <authorList>
            <person name="Criscuolo A."/>
        </authorList>
    </citation>
    <scope>NUCLEOTIDE SEQUENCE [LARGE SCALE GENOMIC DNA]</scope>
    <source>
        <strain evidence="2">CIP 110025</strain>
    </source>
</reference>
<organism evidence="1 2">
    <name type="scientific">Flavobacterium chungangense</name>
    <dbReference type="NCBI Taxonomy" id="554283"/>
    <lineage>
        <taxon>Bacteria</taxon>
        <taxon>Pseudomonadati</taxon>
        <taxon>Bacteroidota</taxon>
        <taxon>Flavobacteriia</taxon>
        <taxon>Flavobacteriales</taxon>
        <taxon>Flavobacteriaceae</taxon>
        <taxon>Flavobacterium</taxon>
    </lineage>
</organism>
<dbReference type="EMBL" id="CAIJDO010000348">
    <property type="protein sequence ID" value="CAD0009948.1"/>
    <property type="molecule type" value="Genomic_DNA"/>
</dbReference>